<proteinExistence type="predicted"/>
<keyword evidence="3" id="KW-0808">Transferase</keyword>
<keyword evidence="3" id="KW-0032">Aminotransferase</keyword>
<dbReference type="Pfam" id="PF22475">
    <property type="entry name" value="YhfS-like_C"/>
    <property type="match status" value="1"/>
</dbReference>
<evidence type="ECO:0000259" key="1">
    <source>
        <dbReference type="Pfam" id="PF00266"/>
    </source>
</evidence>
<dbReference type="GO" id="GO:0008483">
    <property type="term" value="F:transaminase activity"/>
    <property type="evidence" value="ECO:0007669"/>
    <property type="project" value="UniProtKB-KW"/>
</dbReference>
<dbReference type="EMBL" id="JACRWH010000049">
    <property type="protein sequence ID" value="MBC6012996.1"/>
    <property type="molecule type" value="Genomic_DNA"/>
</dbReference>
<feature type="domain" description="YhfS-like C-terminal" evidence="2">
    <location>
        <begin position="255"/>
        <end position="355"/>
    </location>
</feature>
<dbReference type="SUPFAM" id="SSF53383">
    <property type="entry name" value="PLP-dependent transferases"/>
    <property type="match status" value="1"/>
</dbReference>
<name>A0ABR7KJS9_9FIRM</name>
<evidence type="ECO:0000313" key="4">
    <source>
        <dbReference type="Proteomes" id="UP000649075"/>
    </source>
</evidence>
<feature type="domain" description="Aminotransferase class V" evidence="1">
    <location>
        <begin position="52"/>
        <end position="225"/>
    </location>
</feature>
<comment type="caution">
    <text evidence="3">The sequence shown here is derived from an EMBL/GenBank/DDBJ whole genome shotgun (WGS) entry which is preliminary data.</text>
</comment>
<dbReference type="Gene3D" id="3.90.1150.130">
    <property type="match status" value="1"/>
</dbReference>
<evidence type="ECO:0000259" key="2">
    <source>
        <dbReference type="Pfam" id="PF22475"/>
    </source>
</evidence>
<dbReference type="InterPro" id="IPR000192">
    <property type="entry name" value="Aminotrans_V_dom"/>
</dbReference>
<dbReference type="Pfam" id="PF00266">
    <property type="entry name" value="Aminotran_5"/>
    <property type="match status" value="1"/>
</dbReference>
<sequence>MKTYPLHSITIEQAEQKQFHLIDCIMKHFDGNQSINLGDLGCVRELNKPKTTAKAEKVIADFFGAEACELVTGAGTGAIRWAMVASMKPGSNVLVHTAPIYPTSEVTMQGLNLNIIRADFNDKEDIIKVMNDNQIDGALVQHTRQVPTDSYSLDEVIQTIKSVKDVPIIIDDNYAVMKVEKIGVECGADISAFSAFKLQGPEGVGIIVGKKDIIDAVDKMNYSGGSKVQGWQAMEVLRGLTYAPVSLAVQAEQNEKLVKELNSDAIPEIKEAFLANSQSKVLLVEFNEDIAEDVLKNAEKLGALPNPVGAESKYELVPMFYKVSGTFLKMDPTLIKRMIRINPNRGGAETILRILKESIRMAKSCS</sequence>
<keyword evidence="4" id="KW-1185">Reference proteome</keyword>
<dbReference type="InterPro" id="IPR054718">
    <property type="entry name" value="YhfS-like_C"/>
</dbReference>
<dbReference type="InterPro" id="IPR015421">
    <property type="entry name" value="PyrdxlP-dep_Trfase_major"/>
</dbReference>
<organism evidence="3 4">
    <name type="scientific">Holdemanella hominis</name>
    <dbReference type="NCBI Taxonomy" id="2764327"/>
    <lineage>
        <taxon>Bacteria</taxon>
        <taxon>Bacillati</taxon>
        <taxon>Bacillota</taxon>
        <taxon>Erysipelotrichia</taxon>
        <taxon>Erysipelotrichales</taxon>
        <taxon>Erysipelotrichaceae</taxon>
        <taxon>Holdemanella</taxon>
    </lineage>
</organism>
<accession>A0ABR7KJS9</accession>
<dbReference type="InterPro" id="IPR015424">
    <property type="entry name" value="PyrdxlP-dep_Trfase"/>
</dbReference>
<gene>
    <name evidence="3" type="ORF">H8911_09765</name>
</gene>
<reference evidence="3 4" key="1">
    <citation type="submission" date="2020-08" db="EMBL/GenBank/DDBJ databases">
        <authorList>
            <person name="Liu C."/>
            <person name="Sun Q."/>
        </authorList>
    </citation>
    <scope>NUCLEOTIDE SEQUENCE [LARGE SCALE GENOMIC DNA]</scope>
    <source>
        <strain evidence="3 4">L34</strain>
    </source>
</reference>
<dbReference type="InterPro" id="IPR006235">
    <property type="entry name" value="OAc-hSer/O-AcSer_sulfhydrylase"/>
</dbReference>
<dbReference type="RefSeq" id="WP_186999519.1">
    <property type="nucleotide sequence ID" value="NZ_JACRWH010000049.1"/>
</dbReference>
<evidence type="ECO:0000313" key="3">
    <source>
        <dbReference type="EMBL" id="MBC6012996.1"/>
    </source>
</evidence>
<dbReference type="Proteomes" id="UP000649075">
    <property type="component" value="Unassembled WGS sequence"/>
</dbReference>
<dbReference type="Gene3D" id="3.40.640.10">
    <property type="entry name" value="Type I PLP-dependent aspartate aminotransferase-like (Major domain)"/>
    <property type="match status" value="1"/>
</dbReference>
<dbReference type="PANTHER" id="PTHR43797">
    <property type="entry name" value="HOMOCYSTEINE/CYSTEINE SYNTHASE"/>
    <property type="match status" value="1"/>
</dbReference>
<protein>
    <submittedName>
        <fullName evidence="3">Aminotransferase class V-fold PLP-dependent enzyme</fullName>
    </submittedName>
</protein>
<dbReference type="PANTHER" id="PTHR43797:SF2">
    <property type="entry name" value="HOMOCYSTEINE_CYSTEINE SYNTHASE"/>
    <property type="match status" value="1"/>
</dbReference>